<dbReference type="AlphaFoldDB" id="A0A1Q8SPJ9"/>
<reference evidence="1 2" key="1">
    <citation type="submission" date="2016-12" db="EMBL/GenBank/DDBJ databases">
        <title>Draft genome sequences of strains Salinicola socius SMB35, Salinicola sp. MH3R3-1 and Chromohalobacter sp. SMB17 from the Verkhnekamsk potash mining region of Russia.</title>
        <authorList>
            <person name="Mavrodi D.V."/>
            <person name="Olsson B.E."/>
            <person name="Korsakova E.S."/>
            <person name="Pyankova A."/>
            <person name="Mavrodi O.V."/>
            <person name="Plotnikova E.G."/>
        </authorList>
    </citation>
    <scope>NUCLEOTIDE SEQUENCE [LARGE SCALE GENOMIC DNA]</scope>
    <source>
        <strain evidence="1 2">SMB35</strain>
    </source>
</reference>
<dbReference type="STRING" id="404433.BTW07_14830"/>
<gene>
    <name evidence="1" type="ORF">BTW07_14830</name>
</gene>
<dbReference type="Proteomes" id="UP000186878">
    <property type="component" value="Unassembled WGS sequence"/>
</dbReference>
<dbReference type="EMBL" id="MSDO01000022">
    <property type="protein sequence ID" value="OLO03353.1"/>
    <property type="molecule type" value="Genomic_DNA"/>
</dbReference>
<name>A0A1Q8SPJ9_9GAMM</name>
<evidence type="ECO:0000313" key="1">
    <source>
        <dbReference type="EMBL" id="OLO03353.1"/>
    </source>
</evidence>
<comment type="caution">
    <text evidence="1">The sequence shown here is derived from an EMBL/GenBank/DDBJ whole genome shotgun (WGS) entry which is preliminary data.</text>
</comment>
<protein>
    <submittedName>
        <fullName evidence="1">Uncharacterized protein</fullName>
    </submittedName>
</protein>
<accession>A0A1Q8SPJ9</accession>
<keyword evidence="2" id="KW-1185">Reference proteome</keyword>
<evidence type="ECO:0000313" key="2">
    <source>
        <dbReference type="Proteomes" id="UP000186878"/>
    </source>
</evidence>
<organism evidence="1 2">
    <name type="scientific">Salinicola socius</name>
    <dbReference type="NCBI Taxonomy" id="404433"/>
    <lineage>
        <taxon>Bacteria</taxon>
        <taxon>Pseudomonadati</taxon>
        <taxon>Pseudomonadota</taxon>
        <taxon>Gammaproteobacteria</taxon>
        <taxon>Oceanospirillales</taxon>
        <taxon>Halomonadaceae</taxon>
        <taxon>Salinicola</taxon>
    </lineage>
</organism>
<sequence length="109" mass="11853">MHWHETAAHSGGFFVGVAEVVEGYPHVAQHRCRAVDSPPRLRAKWVGFVAVMQMVAGRAVAGASHGFTTEFFDAEWCVLTMVGRGVSLWAPLGPLMVSELIKGDQTSCR</sequence>
<proteinExistence type="predicted"/>